<evidence type="ECO:0000313" key="2">
    <source>
        <dbReference type="EMBL" id="MDZ8119871.1"/>
    </source>
</evidence>
<dbReference type="EMBL" id="JARVCO010000012">
    <property type="protein sequence ID" value="MDZ8119871.1"/>
    <property type="molecule type" value="Genomic_DNA"/>
</dbReference>
<accession>A0ABU5N099</accession>
<reference evidence="2 3" key="1">
    <citation type="journal article" date="2024" name="Appl. Environ. Microbiol.">
        <title>Pontiella agarivorans sp. nov., a novel marine anaerobic bacterium capable of degrading macroalgal polysaccharides and fixing nitrogen.</title>
        <authorList>
            <person name="Liu N."/>
            <person name="Kivenson V."/>
            <person name="Peng X."/>
            <person name="Cui Z."/>
            <person name="Lankiewicz T.S."/>
            <person name="Gosselin K.M."/>
            <person name="English C.J."/>
            <person name="Blair E.M."/>
            <person name="O'Malley M.A."/>
            <person name="Valentine D.L."/>
        </authorList>
    </citation>
    <scope>NUCLEOTIDE SEQUENCE [LARGE SCALE GENOMIC DNA]</scope>
    <source>
        <strain evidence="2 3">NLcol2</strain>
    </source>
</reference>
<comment type="caution">
    <text evidence="2">The sequence shown here is derived from an EMBL/GenBank/DDBJ whole genome shotgun (WGS) entry which is preliminary data.</text>
</comment>
<proteinExistence type="predicted"/>
<dbReference type="RefSeq" id="WP_322609653.1">
    <property type="nucleotide sequence ID" value="NZ_JARVCO010000012.1"/>
</dbReference>
<organism evidence="2 3">
    <name type="scientific">Pontiella agarivorans</name>
    <dbReference type="NCBI Taxonomy" id="3038953"/>
    <lineage>
        <taxon>Bacteria</taxon>
        <taxon>Pseudomonadati</taxon>
        <taxon>Kiritimatiellota</taxon>
        <taxon>Kiritimatiellia</taxon>
        <taxon>Kiritimatiellales</taxon>
        <taxon>Pontiellaceae</taxon>
        <taxon>Pontiella</taxon>
    </lineage>
</organism>
<protein>
    <submittedName>
        <fullName evidence="2">Uncharacterized protein</fullName>
    </submittedName>
</protein>
<evidence type="ECO:0000256" key="1">
    <source>
        <dbReference type="SAM" id="SignalP"/>
    </source>
</evidence>
<dbReference type="Proteomes" id="UP001290861">
    <property type="component" value="Unassembled WGS sequence"/>
</dbReference>
<keyword evidence="3" id="KW-1185">Reference proteome</keyword>
<sequence length="394" mass="42544">MRNMLTSCTIILLSSAAFGAPPVNDDFTNATVIINYTNGVSTAIETSEASAELGESAHAQNGPFHSIWWAYTPSKNGVLELNTFDSDFDTLLAVYTGTVVSALGEIASNDQANDSGQSYLVAEAEQDITYWIAIDGFDNATGNAVLTWKLRIGDTLSPPINDDFTNATLITQNAGTSTVNTLTATAENDEPDHAAVGAFNSVWWQYMAAASGALEIDTFLSDFDTLLAVYSGSNLNSLSELKASDQYQHDQSYVLIPVENGSNYWIAVDGYFGESGDAVLRWNFSGNNDTDSDGVGDANEVIADTDPDNPNDWFHITALSNNTIFFTSSTNRLYTLLSTTNLMEPLWIPVTSDQSGSGGPDSLIDPAHIPTLKKYYQIKVSIPQEDLAEPLFIP</sequence>
<evidence type="ECO:0000313" key="3">
    <source>
        <dbReference type="Proteomes" id="UP001290861"/>
    </source>
</evidence>
<gene>
    <name evidence="2" type="ORF">P9H32_14675</name>
</gene>
<name>A0ABU5N099_9BACT</name>
<feature type="chain" id="PRO_5045411922" evidence="1">
    <location>
        <begin position="20"/>
        <end position="394"/>
    </location>
</feature>
<feature type="signal peptide" evidence="1">
    <location>
        <begin position="1"/>
        <end position="19"/>
    </location>
</feature>
<keyword evidence="1" id="KW-0732">Signal</keyword>